<protein>
    <recommendedName>
        <fullName evidence="3">2'-5' RNA ligase superfamily-domain-containing protein</fullName>
    </recommendedName>
</protein>
<name>A0ABR1NNB4_DIAER</name>
<gene>
    <name evidence="1" type="ORF">SLS63_013514</name>
</gene>
<organism evidence="1 2">
    <name type="scientific">Diaporthe eres</name>
    <name type="common">Phomopsis oblonga</name>
    <dbReference type="NCBI Taxonomy" id="83184"/>
    <lineage>
        <taxon>Eukaryota</taxon>
        <taxon>Fungi</taxon>
        <taxon>Dikarya</taxon>
        <taxon>Ascomycota</taxon>
        <taxon>Pezizomycotina</taxon>
        <taxon>Sordariomycetes</taxon>
        <taxon>Sordariomycetidae</taxon>
        <taxon>Diaporthales</taxon>
        <taxon>Diaporthaceae</taxon>
        <taxon>Diaporthe</taxon>
        <taxon>Diaporthe eres species complex</taxon>
    </lineage>
</organism>
<accession>A0ABR1NNB4</accession>
<dbReference type="Pfam" id="PF13563">
    <property type="entry name" value="2_5_RNA_ligase2"/>
    <property type="match status" value="1"/>
</dbReference>
<dbReference type="SUPFAM" id="SSF55144">
    <property type="entry name" value="LigT-like"/>
    <property type="match status" value="1"/>
</dbReference>
<evidence type="ECO:0008006" key="3">
    <source>
        <dbReference type="Google" id="ProtNLM"/>
    </source>
</evidence>
<dbReference type="Gene3D" id="3.90.1140.10">
    <property type="entry name" value="Cyclic phosphodiesterase"/>
    <property type="match status" value="1"/>
</dbReference>
<dbReference type="Proteomes" id="UP001430848">
    <property type="component" value="Unassembled WGS sequence"/>
</dbReference>
<dbReference type="EMBL" id="JAKNSF020000186">
    <property type="protein sequence ID" value="KAK7708351.1"/>
    <property type="molecule type" value="Genomic_DNA"/>
</dbReference>
<dbReference type="InterPro" id="IPR009097">
    <property type="entry name" value="Cyclic_Pdiesterase"/>
</dbReference>
<evidence type="ECO:0000313" key="2">
    <source>
        <dbReference type="Proteomes" id="UP001430848"/>
    </source>
</evidence>
<sequence>MTPLAHTPQDVFETVTSLARLRPSAHNVSFAKWLFVTIYKQWSGRNTHDDMRQLLDSGHIRAAMEALDMFFFGKALTITTPERNWSALREFHVEGNVFGEGQIGHAVRPGAPAHGLVAALRRSHFPRHLDRHPAHLTLFHALPGSEMPLITAALDELCAAQRPVRLATGSAFRMRRGVGINVADAGNGGGQRGGAGGGGGSQAARRLHGELQRRWWEVLSAQDRRPWRPHWTVQNKAADEGAVDAAMEDVRMGFRGAEGLATGCALWRYEKGGGWAFERGFDFEGDKPVSR</sequence>
<evidence type="ECO:0000313" key="1">
    <source>
        <dbReference type="EMBL" id="KAK7708351.1"/>
    </source>
</evidence>
<keyword evidence="2" id="KW-1185">Reference proteome</keyword>
<comment type="caution">
    <text evidence="1">The sequence shown here is derived from an EMBL/GenBank/DDBJ whole genome shotgun (WGS) entry which is preliminary data.</text>
</comment>
<proteinExistence type="predicted"/>
<reference evidence="1 2" key="1">
    <citation type="submission" date="2024-02" db="EMBL/GenBank/DDBJ databases">
        <title>De novo assembly and annotation of 12 fungi associated with fruit tree decline syndrome in Ontario, Canada.</title>
        <authorList>
            <person name="Sulman M."/>
            <person name="Ellouze W."/>
            <person name="Ilyukhin E."/>
        </authorList>
    </citation>
    <scope>NUCLEOTIDE SEQUENCE [LARGE SCALE GENOMIC DNA]</scope>
    <source>
        <strain evidence="1 2">M169</strain>
    </source>
</reference>